<comment type="cofactor">
    <cofactor evidence="17">
        <name>Mg(2+)</name>
        <dbReference type="ChEBI" id="CHEBI:18420"/>
    </cofactor>
    <cofactor evidence="17">
        <name>Mn(2+)</name>
        <dbReference type="ChEBI" id="CHEBI:29035"/>
    </cofactor>
    <text evidence="17">Binds 2 divalent metal cations. Magnesium or manganese.</text>
</comment>
<evidence type="ECO:0000256" key="1">
    <source>
        <dbReference type="ARBA" id="ARBA00001936"/>
    </source>
</evidence>
<dbReference type="SUPFAM" id="SSF53098">
    <property type="entry name" value="Ribonuclease H-like"/>
    <property type="match status" value="1"/>
</dbReference>
<evidence type="ECO:0000313" key="20">
    <source>
        <dbReference type="EMBL" id="EJP72750.1"/>
    </source>
</evidence>
<sequence>MKKYIVLDTETTGLNYEEGHKIIEIGAVLLEDRNKSDNYFHTYLNPQRIIEEEAIKVHGITNEELEDKPLFDEVVSEFLEFVEGSTLVIHNAPFDLGFLNNEIKLASSKNPLLEDICDVVDTLEVARKKFPGQRNSLDALANRFSITNYDRTYHGALLDANILSDVFLNLTGGQSKFSFSNTSSVISNNKLSDSNIDLNKFSLVKFNASPEDITKHNDRVKEISEISGTKSIWEQYS</sequence>
<dbReference type="GO" id="GO:0003887">
    <property type="term" value="F:DNA-directed DNA polymerase activity"/>
    <property type="evidence" value="ECO:0007669"/>
    <property type="project" value="UniProtKB-KW"/>
</dbReference>
<keyword evidence="11 17" id="KW-0460">Magnesium</keyword>
<evidence type="ECO:0000256" key="15">
    <source>
        <dbReference type="PIRSR" id="PIRSR606309-1"/>
    </source>
</evidence>
<dbReference type="GO" id="GO:0045004">
    <property type="term" value="P:DNA replication proofreading"/>
    <property type="evidence" value="ECO:0007669"/>
    <property type="project" value="TreeGrafter"/>
</dbReference>
<dbReference type="NCBIfam" id="NF004316">
    <property type="entry name" value="PRK05711.1"/>
    <property type="match status" value="1"/>
</dbReference>
<dbReference type="AlphaFoldDB" id="J4WXU0"/>
<keyword evidence="9 18" id="KW-0378">Hydrolase</keyword>
<reference evidence="20 21" key="1">
    <citation type="journal article" date="2012" name="ISME J.">
        <title>Genomic insights to SAR86, an abundant and uncultivated marine bacterial lineage.</title>
        <authorList>
            <person name="Dupont C.L."/>
            <person name="Rusch D.B."/>
            <person name="Yooseph S."/>
            <person name="Lombardo M.J."/>
            <person name="Richter R.A."/>
            <person name="Valas R."/>
            <person name="Novotny M."/>
            <person name="Yee-Greenbaum J."/>
            <person name="Selengut J.D."/>
            <person name="Haft D.H."/>
            <person name="Halpern A.L."/>
            <person name="Lasken R.S."/>
            <person name="Nealson K."/>
            <person name="Friedman R."/>
            <person name="Venter J.C."/>
        </authorList>
    </citation>
    <scope>NUCLEOTIDE SEQUENCE [LARGE SCALE GENOMIC DNA]</scope>
</reference>
<evidence type="ECO:0000256" key="18">
    <source>
        <dbReference type="RuleBase" id="RU364087"/>
    </source>
</evidence>
<feature type="binding site" evidence="16">
    <location>
        <position position="58"/>
    </location>
    <ligand>
        <name>substrate</name>
    </ligand>
</feature>
<name>J4WXU0_9GAMM</name>
<dbReference type="GO" id="GO:0003677">
    <property type="term" value="F:DNA binding"/>
    <property type="evidence" value="ECO:0007669"/>
    <property type="project" value="InterPro"/>
</dbReference>
<dbReference type="HOGENOM" id="CLU_047806_2_0_6"/>
<evidence type="ECO:0000256" key="8">
    <source>
        <dbReference type="ARBA" id="ARBA00022723"/>
    </source>
</evidence>
<dbReference type="FunFam" id="3.30.420.10:FF:000012">
    <property type="entry name" value="DNA polymerase III subunit epsilon"/>
    <property type="match status" value="1"/>
</dbReference>
<keyword evidence="5 18" id="KW-0548">Nucleotidyltransferase</keyword>
<feature type="binding site" evidence="17">
    <location>
        <position position="159"/>
    </location>
    <ligand>
        <name>a divalent metal cation</name>
        <dbReference type="ChEBI" id="CHEBI:60240"/>
        <label>1</label>
        <note>catalytic</note>
    </ligand>
</feature>
<dbReference type="GO" id="GO:0008408">
    <property type="term" value="F:3'-5' exonuclease activity"/>
    <property type="evidence" value="ECO:0007669"/>
    <property type="project" value="TreeGrafter"/>
</dbReference>
<evidence type="ECO:0000256" key="7">
    <source>
        <dbReference type="ARBA" id="ARBA00022722"/>
    </source>
</evidence>
<keyword evidence="4 18" id="KW-0808">Transferase</keyword>
<feature type="binding site" evidence="17">
    <location>
        <position position="8"/>
    </location>
    <ligand>
        <name>a divalent metal cation</name>
        <dbReference type="ChEBI" id="CHEBI:60240"/>
        <label>1</label>
        <note>catalytic</note>
    </ligand>
</feature>
<dbReference type="InterPro" id="IPR012337">
    <property type="entry name" value="RNaseH-like_sf"/>
</dbReference>
<proteinExistence type="predicted"/>
<evidence type="ECO:0000256" key="14">
    <source>
        <dbReference type="ARBA" id="ARBA00049244"/>
    </source>
</evidence>
<keyword evidence="8 17" id="KW-0479">Metal-binding</keyword>
<dbReference type="GO" id="GO:0005829">
    <property type="term" value="C:cytosol"/>
    <property type="evidence" value="ECO:0007669"/>
    <property type="project" value="TreeGrafter"/>
</dbReference>
<evidence type="ECO:0000256" key="11">
    <source>
        <dbReference type="ARBA" id="ARBA00022842"/>
    </source>
</evidence>
<evidence type="ECO:0000256" key="13">
    <source>
        <dbReference type="ARBA" id="ARBA00023211"/>
    </source>
</evidence>
<feature type="active site" description="Proton acceptor" evidence="15">
    <location>
        <position position="154"/>
    </location>
</feature>
<dbReference type="Pfam" id="PF00929">
    <property type="entry name" value="RNase_T"/>
    <property type="match status" value="1"/>
</dbReference>
<dbReference type="NCBIfam" id="TIGR00573">
    <property type="entry name" value="dnaq"/>
    <property type="match status" value="1"/>
</dbReference>
<dbReference type="PANTHER" id="PTHR30231">
    <property type="entry name" value="DNA POLYMERASE III SUBUNIT EPSILON"/>
    <property type="match status" value="1"/>
</dbReference>
<evidence type="ECO:0000256" key="12">
    <source>
        <dbReference type="ARBA" id="ARBA00022932"/>
    </source>
</evidence>
<keyword evidence="10 18" id="KW-0269">Exonuclease</keyword>
<dbReference type="EC" id="2.7.7.7" evidence="2 18"/>
<dbReference type="Gene3D" id="3.30.420.10">
    <property type="entry name" value="Ribonuclease H-like superfamily/Ribonuclease H"/>
    <property type="match status" value="1"/>
</dbReference>
<evidence type="ECO:0000256" key="3">
    <source>
        <dbReference type="ARBA" id="ARBA00020352"/>
    </source>
</evidence>
<dbReference type="GO" id="GO:0046872">
    <property type="term" value="F:metal ion binding"/>
    <property type="evidence" value="ECO:0007669"/>
    <property type="project" value="UniProtKB-KW"/>
</dbReference>
<dbReference type="InterPro" id="IPR013520">
    <property type="entry name" value="Ribonucl_H"/>
</dbReference>
<dbReference type="Proteomes" id="UP000010116">
    <property type="component" value="Unassembled WGS sequence"/>
</dbReference>
<feature type="binding site" evidence="16">
    <location>
        <position position="53"/>
    </location>
    <ligand>
        <name>substrate</name>
    </ligand>
</feature>
<gene>
    <name evidence="18 20" type="primary">dnaQ</name>
    <name evidence="20" type="ORF">NT02SARS_1477</name>
</gene>
<feature type="binding site" evidence="16">
    <location>
        <position position="8"/>
    </location>
    <ligand>
        <name>substrate</name>
    </ligand>
</feature>
<dbReference type="InterPro" id="IPR006309">
    <property type="entry name" value="DnaQ_proteo"/>
</dbReference>
<comment type="cofactor">
    <cofactor evidence="1 18">
        <name>Mn(2+)</name>
        <dbReference type="ChEBI" id="CHEBI:29035"/>
    </cofactor>
</comment>
<comment type="catalytic activity">
    <reaction evidence="14 18">
        <text>DNA(n) + a 2'-deoxyribonucleoside 5'-triphosphate = DNA(n+1) + diphosphate</text>
        <dbReference type="Rhea" id="RHEA:22508"/>
        <dbReference type="Rhea" id="RHEA-COMP:17339"/>
        <dbReference type="Rhea" id="RHEA-COMP:17340"/>
        <dbReference type="ChEBI" id="CHEBI:33019"/>
        <dbReference type="ChEBI" id="CHEBI:61560"/>
        <dbReference type="ChEBI" id="CHEBI:173112"/>
        <dbReference type="EC" id="2.7.7.7"/>
    </reaction>
</comment>
<dbReference type="NCBIfam" id="TIGR01406">
    <property type="entry name" value="dnaQ_proteo"/>
    <property type="match status" value="1"/>
</dbReference>
<evidence type="ECO:0000256" key="2">
    <source>
        <dbReference type="ARBA" id="ARBA00012417"/>
    </source>
</evidence>
<evidence type="ECO:0000256" key="10">
    <source>
        <dbReference type="ARBA" id="ARBA00022839"/>
    </source>
</evidence>
<evidence type="ECO:0000256" key="17">
    <source>
        <dbReference type="PIRSR" id="PIRSR606309-3"/>
    </source>
</evidence>
<dbReference type="PANTHER" id="PTHR30231:SF41">
    <property type="entry name" value="DNA POLYMERASE III SUBUNIT EPSILON"/>
    <property type="match status" value="1"/>
</dbReference>
<dbReference type="EMBL" id="JH611189">
    <property type="protein sequence ID" value="EJP72750.1"/>
    <property type="molecule type" value="Genomic_DNA"/>
</dbReference>
<evidence type="ECO:0000256" key="5">
    <source>
        <dbReference type="ARBA" id="ARBA00022695"/>
    </source>
</evidence>
<feature type="domain" description="Exonuclease" evidence="19">
    <location>
        <begin position="3"/>
        <end position="176"/>
    </location>
</feature>
<protein>
    <recommendedName>
        <fullName evidence="3 18">DNA polymerase III subunit epsilon</fullName>
        <ecNumber evidence="2 18">2.7.7.7</ecNumber>
    </recommendedName>
</protein>
<comment type="function">
    <text evidence="18">DNA polymerase III is a complex, multichain enzyme responsible for most of the replicative synthesis in bacteria. The epsilon subunit contain the editing function and is a proofreading 3'-5' exonuclease.</text>
</comment>
<keyword evidence="13 17" id="KW-0464">Manganese</keyword>
<dbReference type="SMART" id="SM00479">
    <property type="entry name" value="EXOIII"/>
    <property type="match status" value="1"/>
</dbReference>
<feature type="binding site" evidence="16">
    <location>
        <position position="10"/>
    </location>
    <ligand>
        <name>substrate</name>
    </ligand>
</feature>
<keyword evidence="7 18" id="KW-0540">Nuclease</keyword>
<evidence type="ECO:0000259" key="19">
    <source>
        <dbReference type="SMART" id="SM00479"/>
    </source>
</evidence>
<feature type="binding site" evidence="16">
    <location>
        <position position="159"/>
    </location>
    <ligand>
        <name>substrate</name>
    </ligand>
</feature>
<comment type="subunit">
    <text evidence="18">DNA polymerase III contains a core (composed of alpha, epsilon and theta chains) that associates with a tau subunit. This core dimerizes to form the POLIII' complex. PolIII' associates with the gamma complex (composed of gamma, delta, delta', psi and chi chains) and with the beta chain to form the complete DNA polymerase III complex.</text>
</comment>
<keyword evidence="12 18" id="KW-0239">DNA-directed DNA polymerase</keyword>
<dbReference type="InterPro" id="IPR006054">
    <property type="entry name" value="DnaQ"/>
</dbReference>
<feature type="binding site" evidence="17">
    <location>
        <position position="10"/>
    </location>
    <ligand>
        <name>a divalent metal cation</name>
        <dbReference type="ChEBI" id="CHEBI:60240"/>
        <label>1</label>
        <note>catalytic</note>
    </ligand>
</feature>
<evidence type="ECO:0000256" key="6">
    <source>
        <dbReference type="ARBA" id="ARBA00022705"/>
    </source>
</evidence>
<organism evidence="20 21">
    <name type="scientific">SAR86 cluster bacterium SAR86B</name>
    <dbReference type="NCBI Taxonomy" id="1123867"/>
    <lineage>
        <taxon>Bacteria</taxon>
        <taxon>Pseudomonadati</taxon>
        <taxon>Pseudomonadota</taxon>
        <taxon>Gammaproteobacteria</taxon>
        <taxon>SAR86 cluster</taxon>
    </lineage>
</organism>
<evidence type="ECO:0000256" key="9">
    <source>
        <dbReference type="ARBA" id="ARBA00022801"/>
    </source>
</evidence>
<dbReference type="CDD" id="cd06131">
    <property type="entry name" value="DNA_pol_III_epsilon_Ecoli_like"/>
    <property type="match status" value="1"/>
</dbReference>
<evidence type="ECO:0000313" key="21">
    <source>
        <dbReference type="Proteomes" id="UP000010116"/>
    </source>
</evidence>
<dbReference type="InterPro" id="IPR036397">
    <property type="entry name" value="RNaseH_sf"/>
</dbReference>
<accession>J4WXU0</accession>
<evidence type="ECO:0000256" key="16">
    <source>
        <dbReference type="PIRSR" id="PIRSR606309-2"/>
    </source>
</evidence>
<keyword evidence="6 18" id="KW-0235">DNA replication</keyword>
<evidence type="ECO:0000256" key="4">
    <source>
        <dbReference type="ARBA" id="ARBA00022679"/>
    </source>
</evidence>